<evidence type="ECO:0000313" key="2">
    <source>
        <dbReference type="Proteomes" id="UP000315010"/>
    </source>
</evidence>
<accession>A0A5C5Z8Z6</accession>
<comment type="caution">
    <text evidence="1">The sequence shown here is derived from an EMBL/GenBank/DDBJ whole genome shotgun (WGS) entry which is preliminary data.</text>
</comment>
<organism evidence="1 2">
    <name type="scientific">Novipirellula herctigrandis</name>
    <dbReference type="NCBI Taxonomy" id="2527986"/>
    <lineage>
        <taxon>Bacteria</taxon>
        <taxon>Pseudomonadati</taxon>
        <taxon>Planctomycetota</taxon>
        <taxon>Planctomycetia</taxon>
        <taxon>Pirellulales</taxon>
        <taxon>Pirellulaceae</taxon>
        <taxon>Novipirellula</taxon>
    </lineage>
</organism>
<dbReference type="Proteomes" id="UP000315010">
    <property type="component" value="Unassembled WGS sequence"/>
</dbReference>
<proteinExistence type="predicted"/>
<dbReference type="AlphaFoldDB" id="A0A5C5Z8Z6"/>
<protein>
    <submittedName>
        <fullName evidence="1">Uncharacterized protein</fullName>
    </submittedName>
</protein>
<name>A0A5C5Z8Z6_9BACT</name>
<keyword evidence="2" id="KW-1185">Reference proteome</keyword>
<sequence length="34" mass="3817">MDQRGEDLEDRLLDFAAPIGKLVDALRDTRQGCV</sequence>
<reference evidence="1 2" key="1">
    <citation type="submission" date="2019-02" db="EMBL/GenBank/DDBJ databases">
        <title>Deep-cultivation of Planctomycetes and their phenomic and genomic characterization uncovers novel biology.</title>
        <authorList>
            <person name="Wiegand S."/>
            <person name="Jogler M."/>
            <person name="Boedeker C."/>
            <person name="Pinto D."/>
            <person name="Vollmers J."/>
            <person name="Rivas-Marin E."/>
            <person name="Kohn T."/>
            <person name="Peeters S.H."/>
            <person name="Heuer A."/>
            <person name="Rast P."/>
            <person name="Oberbeckmann S."/>
            <person name="Bunk B."/>
            <person name="Jeske O."/>
            <person name="Meyerdierks A."/>
            <person name="Storesund J.E."/>
            <person name="Kallscheuer N."/>
            <person name="Luecker S."/>
            <person name="Lage O.M."/>
            <person name="Pohl T."/>
            <person name="Merkel B.J."/>
            <person name="Hornburger P."/>
            <person name="Mueller R.-W."/>
            <person name="Bruemmer F."/>
            <person name="Labrenz M."/>
            <person name="Spormann A.M."/>
            <person name="Op Den Camp H."/>
            <person name="Overmann J."/>
            <person name="Amann R."/>
            <person name="Jetten M.S.M."/>
            <person name="Mascher T."/>
            <person name="Medema M.H."/>
            <person name="Devos D.P."/>
            <person name="Kaster A.-K."/>
            <person name="Ovreas L."/>
            <person name="Rohde M."/>
            <person name="Galperin M.Y."/>
            <person name="Jogler C."/>
        </authorList>
    </citation>
    <scope>NUCLEOTIDE SEQUENCE [LARGE SCALE GENOMIC DNA]</scope>
    <source>
        <strain evidence="1 2">CA13</strain>
    </source>
</reference>
<dbReference type="EMBL" id="SJPJ01000001">
    <property type="protein sequence ID" value="TWT83792.1"/>
    <property type="molecule type" value="Genomic_DNA"/>
</dbReference>
<gene>
    <name evidence="1" type="ORF">CA13_52630</name>
</gene>
<evidence type="ECO:0000313" key="1">
    <source>
        <dbReference type="EMBL" id="TWT83792.1"/>
    </source>
</evidence>